<dbReference type="InterPro" id="IPR051257">
    <property type="entry name" value="Diverse_CBS-Domain"/>
</dbReference>
<dbReference type="Proteomes" id="UP000279911">
    <property type="component" value="Unassembled WGS sequence"/>
</dbReference>
<organism evidence="4 5">
    <name type="scientific">Mesobacillus subterraneus</name>
    <dbReference type="NCBI Taxonomy" id="285983"/>
    <lineage>
        <taxon>Bacteria</taxon>
        <taxon>Bacillati</taxon>
        <taxon>Bacillota</taxon>
        <taxon>Bacilli</taxon>
        <taxon>Bacillales</taxon>
        <taxon>Bacillaceae</taxon>
        <taxon>Mesobacillus</taxon>
    </lineage>
</organism>
<dbReference type="InterPro" id="IPR000644">
    <property type="entry name" value="CBS_dom"/>
</dbReference>
<dbReference type="Pfam" id="PF00571">
    <property type="entry name" value="CBS"/>
    <property type="match status" value="2"/>
</dbReference>
<accession>A0A3R9E3V4</accession>
<dbReference type="CDD" id="cd04622">
    <property type="entry name" value="CBS_pair_HRP1_like"/>
    <property type="match status" value="1"/>
</dbReference>
<gene>
    <name evidence="4" type="ORF">EJA10_17090</name>
</gene>
<dbReference type="OrthoDB" id="9802114at2"/>
<evidence type="ECO:0000256" key="1">
    <source>
        <dbReference type="ARBA" id="ARBA00023122"/>
    </source>
</evidence>
<keyword evidence="1 2" id="KW-0129">CBS domain</keyword>
<dbReference type="SMART" id="SM00116">
    <property type="entry name" value="CBS"/>
    <property type="match status" value="2"/>
</dbReference>
<evidence type="ECO:0000259" key="3">
    <source>
        <dbReference type="PROSITE" id="PS51371"/>
    </source>
</evidence>
<dbReference type="PROSITE" id="PS51371">
    <property type="entry name" value="CBS"/>
    <property type="match status" value="2"/>
</dbReference>
<dbReference type="Gene3D" id="3.10.580.10">
    <property type="entry name" value="CBS-domain"/>
    <property type="match status" value="1"/>
</dbReference>
<feature type="domain" description="CBS" evidence="3">
    <location>
        <begin position="7"/>
        <end position="65"/>
    </location>
</feature>
<dbReference type="PANTHER" id="PTHR43080:SF2">
    <property type="entry name" value="CBS DOMAIN-CONTAINING PROTEIN"/>
    <property type="match status" value="1"/>
</dbReference>
<protein>
    <submittedName>
        <fullName evidence="4">CBS domain-containing protein</fullName>
    </submittedName>
</protein>
<dbReference type="EMBL" id="RSFW01000019">
    <property type="protein sequence ID" value="RSD25520.1"/>
    <property type="molecule type" value="Genomic_DNA"/>
</dbReference>
<dbReference type="AlphaFoldDB" id="A0A3R9E3V4"/>
<evidence type="ECO:0000313" key="5">
    <source>
        <dbReference type="Proteomes" id="UP000279911"/>
    </source>
</evidence>
<reference evidence="5" key="1">
    <citation type="submission" date="2018-12" db="EMBL/GenBank/DDBJ databases">
        <title>Bacillus chawlae sp. nov., Bacillus glennii sp. nov., and Bacillus saganii sp. nov. Isolated from the Vehicle Assembly Building at Kennedy Space Center where the Viking Spacecraft were Assembled.</title>
        <authorList>
            <person name="Seuylemezian A."/>
            <person name="Vaishampayan P."/>
        </authorList>
    </citation>
    <scope>NUCLEOTIDE SEQUENCE [LARGE SCALE GENOMIC DNA]</scope>
    <source>
        <strain evidence="5">DSM 13966</strain>
    </source>
</reference>
<name>A0A3R9E3V4_9BACI</name>
<proteinExistence type="predicted"/>
<sequence>MQIEKVMTRDVEYCTPDTPLHEVAAKMKELDVGVIPICEGDQLTGLATDRDIVLKAVAQNTSLDTPISEVMTNDPVRGTVHMTAQEAADLMADVQIRRLPIVEDGKLIGIVSLGDLAVTEKLDDEAGQALEEISTPSEPQK</sequence>
<dbReference type="PANTHER" id="PTHR43080">
    <property type="entry name" value="CBS DOMAIN-CONTAINING PROTEIN CBSX3, MITOCHONDRIAL"/>
    <property type="match status" value="1"/>
</dbReference>
<feature type="domain" description="CBS" evidence="3">
    <location>
        <begin position="71"/>
        <end position="130"/>
    </location>
</feature>
<comment type="caution">
    <text evidence="4">The sequence shown here is derived from an EMBL/GenBank/DDBJ whole genome shotgun (WGS) entry which is preliminary data.</text>
</comment>
<dbReference type="SUPFAM" id="SSF54631">
    <property type="entry name" value="CBS-domain pair"/>
    <property type="match status" value="1"/>
</dbReference>
<evidence type="ECO:0000256" key="2">
    <source>
        <dbReference type="PROSITE-ProRule" id="PRU00703"/>
    </source>
</evidence>
<dbReference type="InterPro" id="IPR046342">
    <property type="entry name" value="CBS_dom_sf"/>
</dbReference>
<evidence type="ECO:0000313" key="4">
    <source>
        <dbReference type="EMBL" id="RSD25520.1"/>
    </source>
</evidence>
<dbReference type="RefSeq" id="WP_125481239.1">
    <property type="nucleotide sequence ID" value="NZ_RSFW01000019.1"/>
</dbReference>